<gene>
    <name evidence="1" type="ORF">BSQ50_02750</name>
</gene>
<reference evidence="1 2" key="1">
    <citation type="submission" date="2016-11" db="EMBL/GenBank/DDBJ databases">
        <title>Interaction between Lactobacillus species and yeast in water kefir.</title>
        <authorList>
            <person name="Behr J."/>
            <person name="Xu D."/>
            <person name="Vogel R.F."/>
        </authorList>
    </citation>
    <scope>NUCLEOTIDE SEQUENCE [LARGE SCALE GENOMIC DNA]</scope>
    <source>
        <strain evidence="1 2">TMW 1.1827</strain>
    </source>
</reference>
<sequence length="104" mass="12063">MNLSFNLEYMNKERDASLLKCLFLYAPNTRLAVAWVGSISCVVGFKSTLRKKLENFGQVYSSKILQNPECLSYCRRILNHTDDRVRGRWVIRRPAMKSLIKYAG</sequence>
<dbReference type="Proteomes" id="UP000324497">
    <property type="component" value="Chromosome"/>
</dbReference>
<name>A0A3Q8CLM7_9LACO</name>
<evidence type="ECO:0000313" key="2">
    <source>
        <dbReference type="Proteomes" id="UP000324497"/>
    </source>
</evidence>
<accession>A0A3Q8CLM7</accession>
<protein>
    <submittedName>
        <fullName evidence="1">Uncharacterized protein</fullName>
    </submittedName>
</protein>
<dbReference type="AlphaFoldDB" id="A0A3Q8CLM7"/>
<dbReference type="KEGG" id="lng:BSQ50_02750"/>
<dbReference type="EMBL" id="CP018180">
    <property type="protein sequence ID" value="AUJ31569.1"/>
    <property type="molecule type" value="Genomic_DNA"/>
</dbReference>
<organism evidence="1 2">
    <name type="scientific">Liquorilactobacillus nagelii</name>
    <dbReference type="NCBI Taxonomy" id="82688"/>
    <lineage>
        <taxon>Bacteria</taxon>
        <taxon>Bacillati</taxon>
        <taxon>Bacillota</taxon>
        <taxon>Bacilli</taxon>
        <taxon>Lactobacillales</taxon>
        <taxon>Lactobacillaceae</taxon>
        <taxon>Liquorilactobacillus</taxon>
    </lineage>
</organism>
<evidence type="ECO:0000313" key="1">
    <source>
        <dbReference type="EMBL" id="AUJ31569.1"/>
    </source>
</evidence>
<keyword evidence="2" id="KW-1185">Reference proteome</keyword>
<proteinExistence type="predicted"/>